<proteinExistence type="predicted"/>
<feature type="domain" description="FAD-binding PCMH-type" evidence="7">
    <location>
        <begin position="1"/>
        <end position="169"/>
    </location>
</feature>
<evidence type="ECO:0000313" key="8">
    <source>
        <dbReference type="EMBL" id="EPE06621.1"/>
    </source>
</evidence>
<dbReference type="InterPro" id="IPR016169">
    <property type="entry name" value="FAD-bd_PCMH_sub2"/>
</dbReference>
<evidence type="ECO:0000256" key="4">
    <source>
        <dbReference type="ARBA" id="ARBA00022989"/>
    </source>
</evidence>
<dbReference type="SUPFAM" id="SSF56176">
    <property type="entry name" value="FAD-binding/transporter-associated domain-like"/>
    <property type="match status" value="1"/>
</dbReference>
<evidence type="ECO:0000256" key="3">
    <source>
        <dbReference type="ARBA" id="ARBA00022692"/>
    </source>
</evidence>
<dbReference type="EC" id="1.3.1.72" evidence="2"/>
<comment type="subcellular location">
    <subcellularLocation>
        <location evidence="1">Membrane</location>
        <topology evidence="1">Single-pass membrane protein</topology>
    </subcellularLocation>
</comment>
<dbReference type="GO" id="GO:0071949">
    <property type="term" value="F:FAD binding"/>
    <property type="evidence" value="ECO:0007669"/>
    <property type="project" value="InterPro"/>
</dbReference>
<reference evidence="8 9" key="1">
    <citation type="journal article" date="2013" name="BMC Genomics">
        <title>The genome and transcriptome of the pine saprophyte Ophiostoma piceae, and a comparison with the bark beetle-associated pine pathogen Grosmannia clavigera.</title>
        <authorList>
            <person name="Haridas S."/>
            <person name="Wang Y."/>
            <person name="Lim L."/>
            <person name="Massoumi Alamouti S."/>
            <person name="Jackman S."/>
            <person name="Docking R."/>
            <person name="Robertson G."/>
            <person name="Birol I."/>
            <person name="Bohlmann J."/>
            <person name="Breuil C."/>
        </authorList>
    </citation>
    <scope>NUCLEOTIDE SEQUENCE [LARGE SCALE GENOMIC DNA]</scope>
    <source>
        <strain evidence="8 9">UAMH 11346</strain>
    </source>
</reference>
<dbReference type="InterPro" id="IPR036318">
    <property type="entry name" value="FAD-bd_PCMH-like_sf"/>
</dbReference>
<dbReference type="GO" id="GO:0005737">
    <property type="term" value="C:cytoplasm"/>
    <property type="evidence" value="ECO:0007669"/>
    <property type="project" value="TreeGrafter"/>
</dbReference>
<dbReference type="HOGENOM" id="CLU_025883_0_0_1"/>
<dbReference type="EMBL" id="KE148153">
    <property type="protein sequence ID" value="EPE06621.1"/>
    <property type="molecule type" value="Genomic_DNA"/>
</dbReference>
<dbReference type="FunFam" id="3.30.465.10:FF:000031">
    <property type="entry name" value="FAD binding domain protein"/>
    <property type="match status" value="1"/>
</dbReference>
<dbReference type="GO" id="GO:0016020">
    <property type="term" value="C:membrane"/>
    <property type="evidence" value="ECO:0007669"/>
    <property type="project" value="UniProtKB-SubCell"/>
</dbReference>
<dbReference type="PANTHER" id="PTHR10801:SF0">
    <property type="entry name" value="DELTA(24)-STEROL REDUCTASE"/>
    <property type="match status" value="1"/>
</dbReference>
<evidence type="ECO:0000256" key="5">
    <source>
        <dbReference type="ARBA" id="ARBA00023002"/>
    </source>
</evidence>
<dbReference type="InterPro" id="IPR016166">
    <property type="entry name" value="FAD-bd_PCMH"/>
</dbReference>
<keyword evidence="3" id="KW-0812">Transmembrane</keyword>
<dbReference type="AlphaFoldDB" id="S3C483"/>
<dbReference type="GO" id="GO:0050614">
    <property type="term" value="F:Delta24-sterol reductase activity"/>
    <property type="evidence" value="ECO:0007669"/>
    <property type="project" value="UniProtKB-EC"/>
</dbReference>
<dbReference type="PANTHER" id="PTHR10801">
    <property type="entry name" value="24-DEHYDROCHOLESTEROL REDUCTASE"/>
    <property type="match status" value="1"/>
</dbReference>
<dbReference type="PROSITE" id="PS51387">
    <property type="entry name" value="FAD_PCMH"/>
    <property type="match status" value="1"/>
</dbReference>
<evidence type="ECO:0000256" key="2">
    <source>
        <dbReference type="ARBA" id="ARBA00012405"/>
    </source>
</evidence>
<dbReference type="VEuPathDB" id="FungiDB:F503_02749"/>
<dbReference type="STRING" id="1262450.S3C483"/>
<dbReference type="Gene3D" id="3.30.465.10">
    <property type="match status" value="1"/>
</dbReference>
<evidence type="ECO:0000313" key="9">
    <source>
        <dbReference type="Proteomes" id="UP000016923"/>
    </source>
</evidence>
<evidence type="ECO:0000256" key="1">
    <source>
        <dbReference type="ARBA" id="ARBA00004167"/>
    </source>
</evidence>
<dbReference type="OrthoDB" id="415825at2759"/>
<evidence type="ECO:0000259" key="7">
    <source>
        <dbReference type="PROSITE" id="PS51387"/>
    </source>
</evidence>
<dbReference type="Pfam" id="PF01565">
    <property type="entry name" value="FAD_binding_4"/>
    <property type="match status" value="1"/>
</dbReference>
<sequence>MEHHRVAVETIAARVKHFAATRKQFRIYHGSTSSTRSIDRSPENTVDTSMLDRVLTVDTAKKTALVEPNVPMDALVAATTAKGLVPLVVMEFPGITAGGGFSGTSGESSSYRYGPFDATVNWVEIVVGNGDILRASRTTDENTDLFWGAASSFGTLGVVTLLEVQLQDAKPYVRLEYSLQTTPNSANSMMEGEIAKDDVDYVDAIMFSKNATVVCSGRFSDKPPLNTANESVRFTRSFDPWFYVHVLKLLKKLKKEPINTTIVEYVPLADYLFRYDRGAFWVAKYSFRYFLLPFNRITRFLLDPLLHTRTIYHALHKSGLADFYLVQDVGVPNDKVEEFTTWLEDTYGIYPLWLCPLLLARSSPNAQHGLHADFALLEKGTPGSRLMNFGVWGPVPSVSASKLSAVSQRAEFIHQNRLLEQKVHELGGKKWLYAQAFYTEDEFWEHYDRKAYDTVRVKYGVEWLPSVYDKVRNKEKDVDTAAGLVPFLLAILWSIWPLRGLYGVLMVFLGGDYLMAAPKPQPVAVKPKQG</sequence>
<name>S3C483_OPHP1</name>
<keyword evidence="4" id="KW-1133">Transmembrane helix</keyword>
<keyword evidence="5" id="KW-0560">Oxidoreductase</keyword>
<evidence type="ECO:0000256" key="6">
    <source>
        <dbReference type="ARBA" id="ARBA00023136"/>
    </source>
</evidence>
<dbReference type="GO" id="GO:0008202">
    <property type="term" value="P:steroid metabolic process"/>
    <property type="evidence" value="ECO:0007669"/>
    <property type="project" value="TreeGrafter"/>
</dbReference>
<dbReference type="InterPro" id="IPR006094">
    <property type="entry name" value="Oxid_FAD_bind_N"/>
</dbReference>
<gene>
    <name evidence="8" type="ORF">F503_02749</name>
</gene>
<dbReference type="InterPro" id="IPR040165">
    <property type="entry name" value="Diminuto-like"/>
</dbReference>
<protein>
    <recommendedName>
        <fullName evidence="2">Delta(24)-sterol reductase</fullName>
        <ecNumber evidence="2">1.3.1.72</ecNumber>
    </recommendedName>
</protein>
<keyword evidence="6" id="KW-0472">Membrane</keyword>
<dbReference type="GO" id="GO:0000246">
    <property type="term" value="F:Delta24(24-1) sterol reductase activity"/>
    <property type="evidence" value="ECO:0007669"/>
    <property type="project" value="TreeGrafter"/>
</dbReference>
<dbReference type="Proteomes" id="UP000016923">
    <property type="component" value="Unassembled WGS sequence"/>
</dbReference>
<dbReference type="OMA" id="RATIPMN"/>
<keyword evidence="9" id="KW-1185">Reference proteome</keyword>
<accession>S3C483</accession>
<dbReference type="eggNOG" id="KOG1262">
    <property type="taxonomic scope" value="Eukaryota"/>
</dbReference>
<organism evidence="8 9">
    <name type="scientific">Ophiostoma piceae (strain UAMH 11346)</name>
    <name type="common">Sap stain fungus</name>
    <dbReference type="NCBI Taxonomy" id="1262450"/>
    <lineage>
        <taxon>Eukaryota</taxon>
        <taxon>Fungi</taxon>
        <taxon>Dikarya</taxon>
        <taxon>Ascomycota</taxon>
        <taxon>Pezizomycotina</taxon>
        <taxon>Sordariomycetes</taxon>
        <taxon>Sordariomycetidae</taxon>
        <taxon>Ophiostomatales</taxon>
        <taxon>Ophiostomataceae</taxon>
        <taxon>Ophiostoma</taxon>
    </lineage>
</organism>